<comment type="caution">
    <text evidence="1">The sequence shown here is derived from an EMBL/GenBank/DDBJ whole genome shotgun (WGS) entry which is preliminary data.</text>
</comment>
<name>A0AAV8WS09_9CUCU</name>
<evidence type="ECO:0000313" key="2">
    <source>
        <dbReference type="Proteomes" id="UP001162156"/>
    </source>
</evidence>
<proteinExistence type="predicted"/>
<dbReference type="Proteomes" id="UP001162156">
    <property type="component" value="Unassembled WGS sequence"/>
</dbReference>
<evidence type="ECO:0000313" key="1">
    <source>
        <dbReference type="EMBL" id="KAJ8929342.1"/>
    </source>
</evidence>
<dbReference type="AlphaFoldDB" id="A0AAV8WS09"/>
<dbReference type="EMBL" id="JANEYF010005052">
    <property type="protein sequence ID" value="KAJ8929342.1"/>
    <property type="molecule type" value="Genomic_DNA"/>
</dbReference>
<keyword evidence="2" id="KW-1185">Reference proteome</keyword>
<gene>
    <name evidence="1" type="ORF">NQ314_017982</name>
</gene>
<reference evidence="1" key="1">
    <citation type="journal article" date="2023" name="Insect Mol. Biol.">
        <title>Genome sequencing provides insights into the evolution of gene families encoding plant cell wall-degrading enzymes in longhorned beetles.</title>
        <authorList>
            <person name="Shin N.R."/>
            <person name="Okamura Y."/>
            <person name="Kirsch R."/>
            <person name="Pauchet Y."/>
        </authorList>
    </citation>
    <scope>NUCLEOTIDE SEQUENCE</scope>
    <source>
        <strain evidence="1">RBIC_L_NR</strain>
    </source>
</reference>
<sequence length="84" mass="9620">MRRNKDLSIRSAEATSLTRAIEFNKPFVHNFFNKLEKLLNKYKVETENTYNTDETAMKTVQGAVKVLAKKDQRHVGQVTSSGVF</sequence>
<protein>
    <submittedName>
        <fullName evidence="1">Uncharacterized protein</fullName>
    </submittedName>
</protein>
<organism evidence="1 2">
    <name type="scientific">Rhamnusium bicolor</name>
    <dbReference type="NCBI Taxonomy" id="1586634"/>
    <lineage>
        <taxon>Eukaryota</taxon>
        <taxon>Metazoa</taxon>
        <taxon>Ecdysozoa</taxon>
        <taxon>Arthropoda</taxon>
        <taxon>Hexapoda</taxon>
        <taxon>Insecta</taxon>
        <taxon>Pterygota</taxon>
        <taxon>Neoptera</taxon>
        <taxon>Endopterygota</taxon>
        <taxon>Coleoptera</taxon>
        <taxon>Polyphaga</taxon>
        <taxon>Cucujiformia</taxon>
        <taxon>Chrysomeloidea</taxon>
        <taxon>Cerambycidae</taxon>
        <taxon>Lepturinae</taxon>
        <taxon>Rhagiini</taxon>
        <taxon>Rhamnusium</taxon>
    </lineage>
</organism>
<accession>A0AAV8WS09</accession>